<dbReference type="Proteomes" id="UP000054858">
    <property type="component" value="Unassembled WGS sequence"/>
</dbReference>
<feature type="transmembrane region" description="Helical" evidence="7">
    <location>
        <begin position="251"/>
        <end position="273"/>
    </location>
</feature>
<keyword evidence="5 7" id="KW-1133">Transmembrane helix</keyword>
<keyword evidence="3" id="KW-0997">Cell inner membrane</keyword>
<dbReference type="GO" id="GO:0005886">
    <property type="term" value="C:plasma membrane"/>
    <property type="evidence" value="ECO:0007669"/>
    <property type="project" value="UniProtKB-SubCell"/>
</dbReference>
<evidence type="ECO:0000256" key="1">
    <source>
        <dbReference type="ARBA" id="ARBA00004651"/>
    </source>
</evidence>
<dbReference type="PANTHER" id="PTHR30213:SF0">
    <property type="entry name" value="UPF0761 MEMBRANE PROTEIN YIHY"/>
    <property type="match status" value="1"/>
</dbReference>
<feature type="transmembrane region" description="Helical" evidence="7">
    <location>
        <begin position="211"/>
        <end position="231"/>
    </location>
</feature>
<protein>
    <recommendedName>
        <fullName evidence="7">UPF0761 membrane protein Loak_0104</fullName>
    </recommendedName>
</protein>
<comment type="subcellular location">
    <subcellularLocation>
        <location evidence="1 7">Cell membrane</location>
        <topology evidence="1 7">Multi-pass membrane protein</topology>
    </subcellularLocation>
</comment>
<dbReference type="InterPro" id="IPR023679">
    <property type="entry name" value="UPF0761_bac"/>
</dbReference>
<name>A0A0W0XIY5_9GAMM</name>
<organism evidence="8 9">
    <name type="scientific">Legionella oakridgensis</name>
    <dbReference type="NCBI Taxonomy" id="29423"/>
    <lineage>
        <taxon>Bacteria</taxon>
        <taxon>Pseudomonadati</taxon>
        <taxon>Pseudomonadota</taxon>
        <taxon>Gammaproteobacteria</taxon>
        <taxon>Legionellales</taxon>
        <taxon>Legionellaceae</taxon>
        <taxon>Legionella</taxon>
    </lineage>
</organism>
<evidence type="ECO:0000313" key="9">
    <source>
        <dbReference type="Proteomes" id="UP000054858"/>
    </source>
</evidence>
<dbReference type="EMBL" id="LNYP01000002">
    <property type="protein sequence ID" value="KTD44593.1"/>
    <property type="molecule type" value="Genomic_DNA"/>
</dbReference>
<evidence type="ECO:0000256" key="6">
    <source>
        <dbReference type="ARBA" id="ARBA00023136"/>
    </source>
</evidence>
<reference evidence="8 9" key="1">
    <citation type="submission" date="2015-11" db="EMBL/GenBank/DDBJ databases">
        <title>Genomic analysis of 38 Legionella species identifies large and diverse effector repertoires.</title>
        <authorList>
            <person name="Burstein D."/>
            <person name="Amaro F."/>
            <person name="Zusman T."/>
            <person name="Lifshitz Z."/>
            <person name="Cohen O."/>
            <person name="Gilbert J.A."/>
            <person name="Pupko T."/>
            <person name="Shuman H.A."/>
            <person name="Segal G."/>
        </authorList>
    </citation>
    <scope>NUCLEOTIDE SEQUENCE [LARGE SCALE GENOMIC DNA]</scope>
    <source>
        <strain evidence="8 9">Oak Ridge-10</strain>
    </source>
</reference>
<dbReference type="InterPro" id="IPR017039">
    <property type="entry name" value="Virul_fac_BrkB"/>
</dbReference>
<evidence type="ECO:0000313" key="8">
    <source>
        <dbReference type="EMBL" id="KTD44593.1"/>
    </source>
</evidence>
<comment type="caution">
    <text evidence="8">The sequence shown here is derived from an EMBL/GenBank/DDBJ whole genome shotgun (WGS) entry which is preliminary data.</text>
</comment>
<gene>
    <name evidence="8" type="primary">rbn</name>
    <name evidence="8" type="ORF">Loak_0104</name>
</gene>
<dbReference type="PANTHER" id="PTHR30213">
    <property type="entry name" value="INNER MEMBRANE PROTEIN YHJD"/>
    <property type="match status" value="1"/>
</dbReference>
<proteinExistence type="inferred from homology"/>
<keyword evidence="2 7" id="KW-1003">Cell membrane</keyword>
<dbReference type="Pfam" id="PF03631">
    <property type="entry name" value="Virul_fac_BrkB"/>
    <property type="match status" value="1"/>
</dbReference>
<evidence type="ECO:0000256" key="2">
    <source>
        <dbReference type="ARBA" id="ARBA00022475"/>
    </source>
</evidence>
<dbReference type="HAMAP" id="MF_00672">
    <property type="entry name" value="UPF0761"/>
    <property type="match status" value="1"/>
</dbReference>
<keyword evidence="4 7" id="KW-0812">Transmembrane</keyword>
<dbReference type="NCBIfam" id="TIGR00765">
    <property type="entry name" value="yihY_not_rbn"/>
    <property type="match status" value="1"/>
</dbReference>
<dbReference type="PATRIC" id="fig|29423.5.peg.111"/>
<evidence type="ECO:0000256" key="4">
    <source>
        <dbReference type="ARBA" id="ARBA00022692"/>
    </source>
</evidence>
<comment type="similarity">
    <text evidence="7">Belongs to the UPF0761 family.</text>
</comment>
<feature type="transmembrane region" description="Helical" evidence="7">
    <location>
        <begin position="178"/>
        <end position="199"/>
    </location>
</feature>
<dbReference type="AlphaFoldDB" id="A0A0W0XIY5"/>
<evidence type="ECO:0000256" key="3">
    <source>
        <dbReference type="ARBA" id="ARBA00022519"/>
    </source>
</evidence>
<sequence length="410" mass="47247">MDNSNLKQQMLTKWVESKRFILFVIHHFIEDDCTYRASALAFTTLLAIVPLMSVGFTILSTFPVFYQLRGPLQEFIFENFVPATGKVIQDYLQLFATQVSKLSMLGVLFLFITALLVMYTIERSMNKIWRVNSPRQGVSAFLLYWAILSLAPFFLGLSLAASSYFFSMPFIKGYHAPSFLLSWIPFLLSFMGFTFLYVVVPNCHVKLRHGLYGALIATILFESAKQAFVYYLSQYNTYQLLYGAFATIPLFFLWIYWVWLITLVGAEITYALAVHYQRRQGMALDGFSQALLWMHCLWLAQQEGKSVPLERLINASNQPFAIEIGDMLAVLSSRQLIQTTADDHYVLSRDLTHLTLYEFLYLLPYRISDAEKLTTTDSPIAKRWHAQILASDKQLQQNLDISLDELFRND</sequence>
<feature type="transmembrane region" description="Helical" evidence="7">
    <location>
        <begin position="102"/>
        <end position="121"/>
    </location>
</feature>
<keyword evidence="6 7" id="KW-0472">Membrane</keyword>
<accession>A0A0W0XIY5</accession>
<evidence type="ECO:0000256" key="7">
    <source>
        <dbReference type="HAMAP-Rule" id="MF_00672"/>
    </source>
</evidence>
<feature type="transmembrane region" description="Helical" evidence="7">
    <location>
        <begin position="45"/>
        <end position="66"/>
    </location>
</feature>
<feature type="transmembrane region" description="Helical" evidence="7">
    <location>
        <begin position="142"/>
        <end position="166"/>
    </location>
</feature>
<evidence type="ECO:0000256" key="5">
    <source>
        <dbReference type="ARBA" id="ARBA00022989"/>
    </source>
</evidence>